<accession>A0ACC2JFL8</accession>
<keyword evidence="2" id="KW-1185">Reference proteome</keyword>
<reference evidence="1" key="1">
    <citation type="submission" date="2022-12" db="EMBL/GenBank/DDBJ databases">
        <title>Genome Sequence of Lasiodiplodia mahajangana.</title>
        <authorList>
            <person name="Buettner E."/>
        </authorList>
    </citation>
    <scope>NUCLEOTIDE SEQUENCE</scope>
    <source>
        <strain evidence="1">VT137</strain>
    </source>
</reference>
<gene>
    <name evidence="1" type="ORF">O1611_g7454</name>
</gene>
<name>A0ACC2JFL8_9PEZI</name>
<dbReference type="EMBL" id="JAPUUL010001982">
    <property type="protein sequence ID" value="KAJ8126182.1"/>
    <property type="molecule type" value="Genomic_DNA"/>
</dbReference>
<evidence type="ECO:0000313" key="2">
    <source>
        <dbReference type="Proteomes" id="UP001153332"/>
    </source>
</evidence>
<proteinExistence type="predicted"/>
<evidence type="ECO:0000313" key="1">
    <source>
        <dbReference type="EMBL" id="KAJ8126182.1"/>
    </source>
</evidence>
<organism evidence="1 2">
    <name type="scientific">Lasiodiplodia mahajangana</name>
    <dbReference type="NCBI Taxonomy" id="1108764"/>
    <lineage>
        <taxon>Eukaryota</taxon>
        <taxon>Fungi</taxon>
        <taxon>Dikarya</taxon>
        <taxon>Ascomycota</taxon>
        <taxon>Pezizomycotina</taxon>
        <taxon>Dothideomycetes</taxon>
        <taxon>Dothideomycetes incertae sedis</taxon>
        <taxon>Botryosphaeriales</taxon>
        <taxon>Botryosphaeriaceae</taxon>
        <taxon>Lasiodiplodia</taxon>
    </lineage>
</organism>
<sequence>MSSHDYYNQGPPQGYGGGYPQQPPQAYGGPPPQGHDLQEAVTDVSRLALLRCAAASFARRVASAVLNAASAASKQPKRAFHYERYIK</sequence>
<protein>
    <submittedName>
        <fullName evidence="1">Uncharacterized protein</fullName>
    </submittedName>
</protein>
<dbReference type="Proteomes" id="UP001153332">
    <property type="component" value="Unassembled WGS sequence"/>
</dbReference>
<comment type="caution">
    <text evidence="1">The sequence shown here is derived from an EMBL/GenBank/DDBJ whole genome shotgun (WGS) entry which is preliminary data.</text>
</comment>